<keyword evidence="2" id="KW-0614">Plasmid</keyword>
<evidence type="ECO:0000313" key="3">
    <source>
        <dbReference type="Proteomes" id="UP000512115"/>
    </source>
</evidence>
<keyword evidence="1" id="KW-0732">Signal</keyword>
<reference evidence="2 3" key="1">
    <citation type="submission" date="2020-06" db="EMBL/GenBank/DDBJ databases">
        <title>REHAB project genomes.</title>
        <authorList>
            <person name="Shaw L.P."/>
        </authorList>
    </citation>
    <scope>NUCLEOTIDE SEQUENCE [LARGE SCALE GENOMIC DNA]</scope>
    <source>
        <strain evidence="2 3">RHBSTW-00814</strain>
        <plasmid evidence="3">prhbstw-00814_2</plasmid>
    </source>
</reference>
<dbReference type="InterPro" id="IPR008966">
    <property type="entry name" value="Adhesion_dom_sf"/>
</dbReference>
<dbReference type="GO" id="GO:0009289">
    <property type="term" value="C:pilus"/>
    <property type="evidence" value="ECO:0007669"/>
    <property type="project" value="InterPro"/>
</dbReference>
<name>A0A7H9KE98_9ESCH</name>
<dbReference type="SUPFAM" id="SSF49401">
    <property type="entry name" value="Bacterial adhesins"/>
    <property type="match status" value="1"/>
</dbReference>
<dbReference type="Gene3D" id="2.60.40.1090">
    <property type="entry name" value="Fimbrial-type adhesion domain"/>
    <property type="match status" value="1"/>
</dbReference>
<dbReference type="EMBL" id="CP056160">
    <property type="protein sequence ID" value="QLV04184.1"/>
    <property type="molecule type" value="Genomic_DNA"/>
</dbReference>
<dbReference type="AlphaFoldDB" id="A0A7H9KE98"/>
<dbReference type="GO" id="GO:0007155">
    <property type="term" value="P:cell adhesion"/>
    <property type="evidence" value="ECO:0007669"/>
    <property type="project" value="InterPro"/>
</dbReference>
<accession>A0A7H9KE98</accession>
<geneLocation type="plasmid" evidence="3">
    <name>prhbstw-00814_2</name>
</geneLocation>
<sequence length="172" mass="17731">MKKLIIASAIAMTMSVGSAMASQGDIQFFGNVTEVTCDVTPEVDGSVKDMIQLGTVKKNSLGEEISLVFKATDPSGGECAALVSGKTASVAWSGNLTSDGIGAQSGLAQDAYVVLKPVNGQDDAKITSADHVANFDAENVTNGQGLQFTAQLQGKDKVGDFQTAAAYAVTYQ</sequence>
<protein>
    <submittedName>
        <fullName evidence="2">Fimbrial protein</fullName>
    </submittedName>
</protein>
<dbReference type="Proteomes" id="UP000512115">
    <property type="component" value="Plasmid pRHBSTW-00814_2"/>
</dbReference>
<evidence type="ECO:0000256" key="1">
    <source>
        <dbReference type="SAM" id="SignalP"/>
    </source>
</evidence>
<proteinExistence type="predicted"/>
<organism evidence="2 3">
    <name type="scientific">Escherichia marmotae</name>
    <dbReference type="NCBI Taxonomy" id="1499973"/>
    <lineage>
        <taxon>Bacteria</taxon>
        <taxon>Pseudomonadati</taxon>
        <taxon>Pseudomonadota</taxon>
        <taxon>Gammaproteobacteria</taxon>
        <taxon>Enterobacterales</taxon>
        <taxon>Enterobacteriaceae</taxon>
        <taxon>Escherichia</taxon>
    </lineage>
</organism>
<gene>
    <name evidence="2" type="ORF">HV284_24380</name>
</gene>
<feature type="chain" id="PRO_5028959859" evidence="1">
    <location>
        <begin position="22"/>
        <end position="172"/>
    </location>
</feature>
<feature type="signal peptide" evidence="1">
    <location>
        <begin position="1"/>
        <end position="21"/>
    </location>
</feature>
<dbReference type="InterPro" id="IPR036937">
    <property type="entry name" value="Adhesion_dom_fimbrial_sf"/>
</dbReference>
<evidence type="ECO:0000313" key="2">
    <source>
        <dbReference type="EMBL" id="QLV04184.1"/>
    </source>
</evidence>
<dbReference type="RefSeq" id="WP_097468728.1">
    <property type="nucleotide sequence ID" value="NZ_CP056160.1"/>
</dbReference>